<feature type="coiled-coil region" evidence="2">
    <location>
        <begin position="68"/>
        <end position="179"/>
    </location>
</feature>
<accession>A0A836EN31</accession>
<name>A0A836EN31_9HYME</name>
<protein>
    <submittedName>
        <fullName evidence="5">CFA58 protein</fullName>
    </submittedName>
</protein>
<dbReference type="GO" id="GO:0005856">
    <property type="term" value="C:cytoskeleton"/>
    <property type="evidence" value="ECO:0007669"/>
    <property type="project" value="TreeGrafter"/>
</dbReference>
<gene>
    <name evidence="5" type="primary">Cfap58_0</name>
    <name evidence="5" type="ORF">G6Z75_0004325</name>
</gene>
<keyword evidence="6" id="KW-1185">Reference proteome</keyword>
<feature type="region of interest" description="Disordered" evidence="3">
    <location>
        <begin position="1"/>
        <end position="20"/>
    </location>
</feature>
<evidence type="ECO:0000313" key="5">
    <source>
        <dbReference type="EMBL" id="KAG5316641.1"/>
    </source>
</evidence>
<feature type="non-terminal residue" evidence="5">
    <location>
        <position position="451"/>
    </location>
</feature>
<evidence type="ECO:0000313" key="6">
    <source>
        <dbReference type="Proteomes" id="UP000667349"/>
    </source>
</evidence>
<evidence type="ECO:0000256" key="3">
    <source>
        <dbReference type="SAM" id="MobiDB-lite"/>
    </source>
</evidence>
<evidence type="ECO:0000256" key="2">
    <source>
        <dbReference type="SAM" id="Coils"/>
    </source>
</evidence>
<dbReference type="Proteomes" id="UP000667349">
    <property type="component" value="Unassembled WGS sequence"/>
</dbReference>
<organism evidence="5 6">
    <name type="scientific">Acromyrmex insinuator</name>
    <dbReference type="NCBI Taxonomy" id="230686"/>
    <lineage>
        <taxon>Eukaryota</taxon>
        <taxon>Metazoa</taxon>
        <taxon>Ecdysozoa</taxon>
        <taxon>Arthropoda</taxon>
        <taxon>Hexapoda</taxon>
        <taxon>Insecta</taxon>
        <taxon>Pterygota</taxon>
        <taxon>Neoptera</taxon>
        <taxon>Endopterygota</taxon>
        <taxon>Hymenoptera</taxon>
        <taxon>Apocrita</taxon>
        <taxon>Aculeata</taxon>
        <taxon>Formicoidea</taxon>
        <taxon>Formicidae</taxon>
        <taxon>Myrmicinae</taxon>
        <taxon>Acromyrmex</taxon>
    </lineage>
</organism>
<dbReference type="PANTHER" id="PTHR32083:SF0">
    <property type="entry name" value="CILIA AND FLAGELLA-ASSOCIATED PROTEIN 58"/>
    <property type="match status" value="1"/>
</dbReference>
<sequence length="451" mass="53287">MKTQIEAVEKERDRCSTTAQGLEQKLESQISETKQKHVEILDYKKRLGDAEIKYRQHQSLFEAVRAERNLCNRNLIETQEEVQDLKSKLKITSQQTEQLKEDIAMKEANLVKKEFLLRKVEKEKEDLKIDLQTSHTEISNLRQQIEEAKKEEKNLRQNIQQADLDIKRQKKDIDNVMNERDILGSQLVRRNDELSLQYSRMKVLNRTLQCGEKQYNQRLEDIRLLKFEVNKLRTEKMLLAKNIFNVSDLRQEVFYLNRNLTKEMLKVTAFEEEIQTPLNIHRWRKLEGTDPTTFELVKKVQILQERILKMSTDIIQKERKLNDTEKLYMNLRDVLSKQPNLQKETSLNKVQNILRKRGEKIKCLTAELNMYESQVGGFKDDMTTMTNEMCELTKIFHAQKRKLQKIKEMKSTYKTMLPDILVGTKKFYGGGFKIKTFSSKIHCTTDSSASK</sequence>
<dbReference type="EMBL" id="JAANHZ010000040">
    <property type="protein sequence ID" value="KAG5316641.1"/>
    <property type="molecule type" value="Genomic_DNA"/>
</dbReference>
<dbReference type="InterPro" id="IPR049270">
    <property type="entry name" value="CFAP58_CC"/>
</dbReference>
<evidence type="ECO:0000259" key="4">
    <source>
        <dbReference type="Pfam" id="PF21771"/>
    </source>
</evidence>
<dbReference type="AlphaFoldDB" id="A0A836EN31"/>
<reference evidence="5" key="1">
    <citation type="submission" date="2020-02" db="EMBL/GenBank/DDBJ databases">
        <title>Relaxed selection underlies rapid genomic changes in the transitions from sociality to social parasitism in ants.</title>
        <authorList>
            <person name="Bi X."/>
        </authorList>
    </citation>
    <scope>NUCLEOTIDE SEQUENCE</scope>
    <source>
        <strain evidence="5">BGI-DK2013a</strain>
        <tissue evidence="5">Whole body</tissue>
    </source>
</reference>
<dbReference type="Pfam" id="PF21771">
    <property type="entry name" value="CFAP58_CC"/>
    <property type="match status" value="1"/>
</dbReference>
<feature type="domain" description="Cilia- and flagella-associated protein 58 central coiled coil" evidence="4">
    <location>
        <begin position="6"/>
        <end position="241"/>
    </location>
</feature>
<proteinExistence type="predicted"/>
<evidence type="ECO:0000256" key="1">
    <source>
        <dbReference type="ARBA" id="ARBA00023054"/>
    </source>
</evidence>
<comment type="caution">
    <text evidence="5">The sequence shown here is derived from an EMBL/GenBank/DDBJ whole genome shotgun (WGS) entry which is preliminary data.</text>
</comment>
<feature type="non-terminal residue" evidence="5">
    <location>
        <position position="1"/>
    </location>
</feature>
<dbReference type="PANTHER" id="PTHR32083">
    <property type="entry name" value="CILIA AND FLAGELLA-ASSOCIATED PROTEIN 58-RELATED"/>
    <property type="match status" value="1"/>
</dbReference>
<keyword evidence="1 2" id="KW-0175">Coiled coil</keyword>